<feature type="domain" description="AB hydrolase-1" evidence="1">
    <location>
        <begin position="40"/>
        <end position="153"/>
    </location>
</feature>
<dbReference type="RefSeq" id="WP_076701131.1">
    <property type="nucleotide sequence ID" value="NZ_MRDE01000009.1"/>
</dbReference>
<dbReference type="STRING" id="554083.BKD30_01695"/>
<sequence length="275" mass="29542">MTQAQEHRFRTTDHQLVEGVDAGLHAQRFEPEPEDTIDAPPVLLVHGFASSSELNWERPGWVRDLTRAGHTVLTVDLPGHGRSGPAPVEACLPSRIRADLLQLLAQEDIRPIGPDGGGVDLVGYSFGARLAWELAAAQPELVRRVVLGGAAGNDRFVAVDLASARAHLESGAGIAHDETRMFLAMAQAAGNPMDAVLTFIHAAQQEPYHPETMVPHQPVLLAAGENDEVAAGMDELVRLLQDRGGAPELLRIPGRDHLSTVTSRQFKDAALAFLG</sequence>
<dbReference type="PANTHER" id="PTHR43194:SF2">
    <property type="entry name" value="PEROXISOMAL MEMBRANE PROTEIN LPX1"/>
    <property type="match status" value="1"/>
</dbReference>
<dbReference type="PANTHER" id="PTHR43194">
    <property type="entry name" value="HYDROLASE ALPHA/BETA FOLD FAMILY"/>
    <property type="match status" value="1"/>
</dbReference>
<dbReference type="OrthoDB" id="9804723at2"/>
<dbReference type="Gene3D" id="3.40.50.1820">
    <property type="entry name" value="alpha/beta hydrolase"/>
    <property type="match status" value="1"/>
</dbReference>
<evidence type="ECO:0000313" key="3">
    <source>
        <dbReference type="Proteomes" id="UP000187085"/>
    </source>
</evidence>
<dbReference type="InterPro" id="IPR050228">
    <property type="entry name" value="Carboxylesterase_BioH"/>
</dbReference>
<dbReference type="Proteomes" id="UP000187085">
    <property type="component" value="Unassembled WGS sequence"/>
</dbReference>
<dbReference type="Pfam" id="PF00561">
    <property type="entry name" value="Abhydrolase_1"/>
    <property type="match status" value="1"/>
</dbReference>
<dbReference type="SUPFAM" id="SSF53474">
    <property type="entry name" value="alpha/beta-Hydrolases"/>
    <property type="match status" value="1"/>
</dbReference>
<evidence type="ECO:0000313" key="2">
    <source>
        <dbReference type="EMBL" id="OMH28263.1"/>
    </source>
</evidence>
<proteinExistence type="predicted"/>
<keyword evidence="3" id="KW-1185">Reference proteome</keyword>
<dbReference type="InterPro" id="IPR029058">
    <property type="entry name" value="AB_hydrolase_fold"/>
</dbReference>
<dbReference type="InterPro" id="IPR000073">
    <property type="entry name" value="AB_hydrolase_1"/>
</dbReference>
<protein>
    <recommendedName>
        <fullName evidence="1">AB hydrolase-1 domain-containing protein</fullName>
    </recommendedName>
</protein>
<gene>
    <name evidence="2" type="ORF">BKD30_01695</name>
</gene>
<name>A0A1R1LL62_9MICC</name>
<dbReference type="GO" id="GO:0003824">
    <property type="term" value="F:catalytic activity"/>
    <property type="evidence" value="ECO:0007669"/>
    <property type="project" value="UniProtKB-ARBA"/>
</dbReference>
<dbReference type="EMBL" id="MRDE01000009">
    <property type="protein sequence ID" value="OMH28263.1"/>
    <property type="molecule type" value="Genomic_DNA"/>
</dbReference>
<reference evidence="2 3" key="1">
    <citation type="submission" date="2016-12" db="EMBL/GenBank/DDBJ databases">
        <title>Draft genome of Tersicoccus phoenicis 1P05MA.</title>
        <authorList>
            <person name="Nakajima Y."/>
            <person name="Yoshizawa S."/>
            <person name="Nakamura K."/>
            <person name="Ogura Y."/>
            <person name="Hayashi T."/>
            <person name="Kogure K."/>
        </authorList>
    </citation>
    <scope>NUCLEOTIDE SEQUENCE [LARGE SCALE GENOMIC DNA]</scope>
    <source>
        <strain evidence="2 3">1p05MA</strain>
    </source>
</reference>
<organism evidence="2 3">
    <name type="scientific">Tersicoccus phoenicis</name>
    <dbReference type="NCBI Taxonomy" id="554083"/>
    <lineage>
        <taxon>Bacteria</taxon>
        <taxon>Bacillati</taxon>
        <taxon>Actinomycetota</taxon>
        <taxon>Actinomycetes</taxon>
        <taxon>Micrococcales</taxon>
        <taxon>Micrococcaceae</taxon>
        <taxon>Tersicoccus</taxon>
    </lineage>
</organism>
<accession>A0A1R1LL62</accession>
<evidence type="ECO:0000259" key="1">
    <source>
        <dbReference type="Pfam" id="PF00561"/>
    </source>
</evidence>
<dbReference type="PRINTS" id="PR00111">
    <property type="entry name" value="ABHYDROLASE"/>
</dbReference>
<comment type="caution">
    <text evidence="2">The sequence shown here is derived from an EMBL/GenBank/DDBJ whole genome shotgun (WGS) entry which is preliminary data.</text>
</comment>
<dbReference type="AlphaFoldDB" id="A0A1R1LL62"/>